<evidence type="ECO:0000259" key="7">
    <source>
        <dbReference type="PROSITE" id="PS51900"/>
    </source>
</evidence>
<accession>A0ABQ6A9N4</accession>
<dbReference type="Pfam" id="PF00589">
    <property type="entry name" value="Phage_integrase"/>
    <property type="match status" value="1"/>
</dbReference>
<sequence>MSRLSNRTIAAVEPQSKDYFLWDDDLPGFGLRVFPTGKRSFLVQYRAGGRTRRYTIGPHGVWTPEAARKQAQILLAEIAHGENPAEQRLLDIKAITLKELCERYLQDADSGLIQGKGRRPKKASTIVCDKSRINRHIVPLLGTRRVRDVTSSEVTQFLRDVARGKTKLDVKTKRRGRSIVRGGIGAATRTVSLLGGIFTYALQLGIIDRNPVHGVRKFADQKKSRRLSEGDYRLLGEIIRKAAEKEQHQTAVDMIRAIACTGCRLGEIVTLKWADIDVENSCIRFGDSKEGASTRPVGLPVMDFFDRLRPDRQGIYVFPGTQSGKPLIGFPKYWIAILKDTELSSITPHVLRHSFASIANDLGLTEVTIAALLGHSRGTITSRYIHSVDSALIMAADTVAGYIQGLLDGVEFKRHSYAFDRASRQAVLDRLFDQPKKGQTNEDRLPVEPGAA</sequence>
<protein>
    <submittedName>
        <fullName evidence="8">Integrase</fullName>
    </submittedName>
</protein>
<dbReference type="PANTHER" id="PTHR30629:SF2">
    <property type="entry name" value="PROPHAGE INTEGRASE INTS-RELATED"/>
    <property type="match status" value="1"/>
</dbReference>
<comment type="similarity">
    <text evidence="1">Belongs to the 'phage' integrase family.</text>
</comment>
<evidence type="ECO:0000256" key="3">
    <source>
        <dbReference type="ARBA" id="ARBA00023125"/>
    </source>
</evidence>
<reference evidence="9" key="1">
    <citation type="journal article" date="2019" name="Int. J. Syst. Evol. Microbiol.">
        <title>The Global Catalogue of Microorganisms (GCM) 10K type strain sequencing project: providing services to taxonomists for standard genome sequencing and annotation.</title>
        <authorList>
            <consortium name="The Broad Institute Genomics Platform"/>
            <consortium name="The Broad Institute Genome Sequencing Center for Infectious Disease"/>
            <person name="Wu L."/>
            <person name="Ma J."/>
        </authorList>
    </citation>
    <scope>NUCLEOTIDE SEQUENCE [LARGE SCALE GENOMIC DNA]</scope>
    <source>
        <strain evidence="9">NBRC 112502</strain>
    </source>
</reference>
<evidence type="ECO:0000256" key="5">
    <source>
        <dbReference type="PROSITE-ProRule" id="PRU01248"/>
    </source>
</evidence>
<dbReference type="EMBL" id="BSOS01000094">
    <property type="protein sequence ID" value="GLR68636.1"/>
    <property type="molecule type" value="Genomic_DNA"/>
</dbReference>
<evidence type="ECO:0000313" key="8">
    <source>
        <dbReference type="EMBL" id="GLR68636.1"/>
    </source>
</evidence>
<keyword evidence="2" id="KW-0229">DNA integration</keyword>
<dbReference type="Gene3D" id="3.30.160.390">
    <property type="entry name" value="Integrase, DNA-binding domain"/>
    <property type="match status" value="1"/>
</dbReference>
<evidence type="ECO:0000259" key="6">
    <source>
        <dbReference type="PROSITE" id="PS51898"/>
    </source>
</evidence>
<dbReference type="Gene3D" id="1.10.443.10">
    <property type="entry name" value="Intergrase catalytic core"/>
    <property type="match status" value="1"/>
</dbReference>
<feature type="domain" description="Tyr recombinase" evidence="6">
    <location>
        <begin position="222"/>
        <end position="397"/>
    </location>
</feature>
<dbReference type="InterPro" id="IPR013762">
    <property type="entry name" value="Integrase-like_cat_sf"/>
</dbReference>
<name>A0ABQ6A9N4_9PROT</name>
<evidence type="ECO:0000313" key="9">
    <source>
        <dbReference type="Proteomes" id="UP001156641"/>
    </source>
</evidence>
<dbReference type="InterPro" id="IPR025166">
    <property type="entry name" value="Integrase_DNA_bind_dom"/>
</dbReference>
<dbReference type="SUPFAM" id="SSF56349">
    <property type="entry name" value="DNA breaking-rejoining enzymes"/>
    <property type="match status" value="1"/>
</dbReference>
<dbReference type="Pfam" id="PF13356">
    <property type="entry name" value="Arm-DNA-bind_3"/>
    <property type="match status" value="1"/>
</dbReference>
<dbReference type="InterPro" id="IPR011010">
    <property type="entry name" value="DNA_brk_join_enz"/>
</dbReference>
<proteinExistence type="inferred from homology"/>
<dbReference type="PANTHER" id="PTHR30629">
    <property type="entry name" value="PROPHAGE INTEGRASE"/>
    <property type="match status" value="1"/>
</dbReference>
<dbReference type="InterPro" id="IPR010998">
    <property type="entry name" value="Integrase_recombinase_N"/>
</dbReference>
<dbReference type="InterPro" id="IPR050808">
    <property type="entry name" value="Phage_Integrase"/>
</dbReference>
<dbReference type="Gene3D" id="1.10.150.130">
    <property type="match status" value="1"/>
</dbReference>
<keyword evidence="9" id="KW-1185">Reference proteome</keyword>
<evidence type="ECO:0000256" key="2">
    <source>
        <dbReference type="ARBA" id="ARBA00022908"/>
    </source>
</evidence>
<dbReference type="InterPro" id="IPR002104">
    <property type="entry name" value="Integrase_catalytic"/>
</dbReference>
<comment type="caution">
    <text evidence="8">The sequence shown here is derived from an EMBL/GenBank/DDBJ whole genome shotgun (WGS) entry which is preliminary data.</text>
</comment>
<dbReference type="Proteomes" id="UP001156641">
    <property type="component" value="Unassembled WGS sequence"/>
</dbReference>
<dbReference type="InterPro" id="IPR044068">
    <property type="entry name" value="CB"/>
</dbReference>
<organism evidence="8 9">
    <name type="scientific">Acidocella aquatica</name>
    <dbReference type="NCBI Taxonomy" id="1922313"/>
    <lineage>
        <taxon>Bacteria</taxon>
        <taxon>Pseudomonadati</taxon>
        <taxon>Pseudomonadota</taxon>
        <taxon>Alphaproteobacteria</taxon>
        <taxon>Acetobacterales</taxon>
        <taxon>Acidocellaceae</taxon>
        <taxon>Acidocella</taxon>
    </lineage>
</organism>
<dbReference type="CDD" id="cd00796">
    <property type="entry name" value="INT_Rci_Hp1_C"/>
    <property type="match status" value="1"/>
</dbReference>
<gene>
    <name evidence="8" type="ORF">GCM10010909_33180</name>
</gene>
<dbReference type="RefSeq" id="WP_284259487.1">
    <property type="nucleotide sequence ID" value="NZ_BSOS01000094.1"/>
</dbReference>
<keyword evidence="3 5" id="KW-0238">DNA-binding</keyword>
<dbReference type="InterPro" id="IPR038488">
    <property type="entry name" value="Integrase_DNA-bd_sf"/>
</dbReference>
<evidence type="ECO:0000256" key="4">
    <source>
        <dbReference type="ARBA" id="ARBA00023172"/>
    </source>
</evidence>
<dbReference type="PROSITE" id="PS51898">
    <property type="entry name" value="TYR_RECOMBINASE"/>
    <property type="match status" value="1"/>
</dbReference>
<keyword evidence="4" id="KW-0233">DNA recombination</keyword>
<feature type="domain" description="Core-binding (CB)" evidence="7">
    <location>
        <begin position="95"/>
        <end position="188"/>
    </location>
</feature>
<dbReference type="PROSITE" id="PS51900">
    <property type="entry name" value="CB"/>
    <property type="match status" value="1"/>
</dbReference>
<evidence type="ECO:0000256" key="1">
    <source>
        <dbReference type="ARBA" id="ARBA00008857"/>
    </source>
</evidence>